<dbReference type="EC" id="2.1.1.60" evidence="3"/>
<sequence length="500" mass="55565">MPKPPCPPGKDERHLAQNQGERSHWGLFDRIAKTVRDVDEHGQVVAYKSLAYNCGGKAVEFRQPLEGSGTKLMHGDFARKISPSEEALATFILKRPRVFHARRVLVVGAGLGFAGLVAGACTSAREVLLTDGDPEVVRVLETSLQLNHGAFDESRVAVQQVLWDRMEQWPPRHSFDLVIGADVVYLEDLHWALLEMLLRVLRPGGQFLLFASRRNGSLEKFLATSKSVFSTVEVSTDYDPDVDQAIGRSSKCFPVFAKLSVPAEEAEDTQAVLELRRQFAERHAAELRKAERAERRRVKAKAAHRARSQSLLARRERRLQAQEEEAALPLAPPEPSEPSAPRKPLRPTAEIEGRSDWGLFERECVNHADFKEFTYNCEGHKVRLHRTPSSPRISASAESLACWVLRHPRCFRRRRVLEVGAGQGLPGLLVAASAEAKHVEFSDGDPLALEALADAVKLNESSFVADSTSVSRLSFGDVLAGRKFDWIIASDILETKAVRA</sequence>
<evidence type="ECO:0000256" key="9">
    <source>
        <dbReference type="SAM" id="MobiDB-lite"/>
    </source>
</evidence>
<protein>
    <recommendedName>
        <fullName evidence="4">Calmodulin-lysine N-methyltransferase</fullName>
        <ecNumber evidence="3">2.1.1.60</ecNumber>
    </recommendedName>
</protein>
<keyword evidence="8" id="KW-0539">Nucleus</keyword>
<dbReference type="EMBL" id="CAJNDS010002166">
    <property type="protein sequence ID" value="CAE7357818.1"/>
    <property type="molecule type" value="Genomic_DNA"/>
</dbReference>
<keyword evidence="11" id="KW-1185">Reference proteome</keyword>
<comment type="subcellular location">
    <subcellularLocation>
        <location evidence="2">Cytoplasm</location>
    </subcellularLocation>
    <subcellularLocation>
        <location evidence="1">Nucleus</location>
    </subcellularLocation>
</comment>
<dbReference type="AlphaFoldDB" id="A0A812PFX4"/>
<keyword evidence="7" id="KW-0808">Transferase</keyword>
<evidence type="ECO:0000256" key="3">
    <source>
        <dbReference type="ARBA" id="ARBA00011914"/>
    </source>
</evidence>
<dbReference type="Gene3D" id="3.40.50.150">
    <property type="entry name" value="Vaccinia Virus protein VP39"/>
    <property type="match status" value="2"/>
</dbReference>
<evidence type="ECO:0000256" key="4">
    <source>
        <dbReference type="ARBA" id="ARBA00020594"/>
    </source>
</evidence>
<reference evidence="10" key="1">
    <citation type="submission" date="2021-02" db="EMBL/GenBank/DDBJ databases">
        <authorList>
            <person name="Dougan E. K."/>
            <person name="Rhodes N."/>
            <person name="Thang M."/>
            <person name="Chan C."/>
        </authorList>
    </citation>
    <scope>NUCLEOTIDE SEQUENCE</scope>
</reference>
<keyword evidence="6" id="KW-0489">Methyltransferase</keyword>
<dbReference type="SUPFAM" id="SSF53335">
    <property type="entry name" value="S-adenosyl-L-methionine-dependent methyltransferases"/>
    <property type="match status" value="2"/>
</dbReference>
<keyword evidence="5" id="KW-0963">Cytoplasm</keyword>
<dbReference type="InterPro" id="IPR029063">
    <property type="entry name" value="SAM-dependent_MTases_sf"/>
</dbReference>
<evidence type="ECO:0000256" key="2">
    <source>
        <dbReference type="ARBA" id="ARBA00004496"/>
    </source>
</evidence>
<dbReference type="GO" id="GO:0018025">
    <property type="term" value="F:calmodulin-lysine N-methyltransferase activity"/>
    <property type="evidence" value="ECO:0007669"/>
    <property type="project" value="UniProtKB-EC"/>
</dbReference>
<name>A0A812PFX4_9DINO</name>
<comment type="caution">
    <text evidence="10">The sequence shown here is derived from an EMBL/GenBank/DDBJ whole genome shotgun (WGS) entry which is preliminary data.</text>
</comment>
<organism evidence="10 11">
    <name type="scientific">Symbiodinium natans</name>
    <dbReference type="NCBI Taxonomy" id="878477"/>
    <lineage>
        <taxon>Eukaryota</taxon>
        <taxon>Sar</taxon>
        <taxon>Alveolata</taxon>
        <taxon>Dinophyceae</taxon>
        <taxon>Suessiales</taxon>
        <taxon>Symbiodiniaceae</taxon>
        <taxon>Symbiodinium</taxon>
    </lineage>
</organism>
<dbReference type="CDD" id="cd02440">
    <property type="entry name" value="AdoMet_MTases"/>
    <property type="match status" value="1"/>
</dbReference>
<feature type="region of interest" description="Disordered" evidence="9">
    <location>
        <begin position="291"/>
        <end position="348"/>
    </location>
</feature>
<evidence type="ECO:0000256" key="1">
    <source>
        <dbReference type="ARBA" id="ARBA00004123"/>
    </source>
</evidence>
<dbReference type="InterPro" id="IPR025800">
    <property type="entry name" value="CaM-Lys-N-MeTrfase"/>
</dbReference>
<dbReference type="OrthoDB" id="440400at2759"/>
<evidence type="ECO:0000256" key="7">
    <source>
        <dbReference type="ARBA" id="ARBA00022679"/>
    </source>
</evidence>
<feature type="region of interest" description="Disordered" evidence="9">
    <location>
        <begin position="1"/>
        <end position="21"/>
    </location>
</feature>
<feature type="compositionally biased region" description="Basic residues" evidence="9">
    <location>
        <begin position="295"/>
        <end position="307"/>
    </location>
</feature>
<dbReference type="PANTHER" id="PTHR13539:SF3">
    <property type="entry name" value="CALMODULIN-LYSINE N-METHYLTRANSFERASE"/>
    <property type="match status" value="1"/>
</dbReference>
<evidence type="ECO:0000313" key="10">
    <source>
        <dbReference type="EMBL" id="CAE7357818.1"/>
    </source>
</evidence>
<dbReference type="GO" id="GO:0032259">
    <property type="term" value="P:methylation"/>
    <property type="evidence" value="ECO:0007669"/>
    <property type="project" value="UniProtKB-KW"/>
</dbReference>
<dbReference type="Proteomes" id="UP000604046">
    <property type="component" value="Unassembled WGS sequence"/>
</dbReference>
<dbReference type="InterPro" id="IPR019410">
    <property type="entry name" value="Methyltransf_16"/>
</dbReference>
<dbReference type="GO" id="GO:0005737">
    <property type="term" value="C:cytoplasm"/>
    <property type="evidence" value="ECO:0007669"/>
    <property type="project" value="UniProtKB-SubCell"/>
</dbReference>
<dbReference type="GO" id="GO:0005634">
    <property type="term" value="C:nucleus"/>
    <property type="evidence" value="ECO:0007669"/>
    <property type="project" value="UniProtKB-SubCell"/>
</dbReference>
<evidence type="ECO:0000256" key="5">
    <source>
        <dbReference type="ARBA" id="ARBA00022490"/>
    </source>
</evidence>
<proteinExistence type="predicted"/>
<evidence type="ECO:0000256" key="8">
    <source>
        <dbReference type="ARBA" id="ARBA00023242"/>
    </source>
</evidence>
<evidence type="ECO:0000256" key="6">
    <source>
        <dbReference type="ARBA" id="ARBA00022603"/>
    </source>
</evidence>
<evidence type="ECO:0000313" key="11">
    <source>
        <dbReference type="Proteomes" id="UP000604046"/>
    </source>
</evidence>
<accession>A0A812PFX4</accession>
<dbReference type="PANTHER" id="PTHR13539">
    <property type="entry name" value="CALMODULIN-LYSINE N-METHYLTRANSFERASE"/>
    <property type="match status" value="1"/>
</dbReference>
<dbReference type="Pfam" id="PF10294">
    <property type="entry name" value="Methyltransf_16"/>
    <property type="match status" value="2"/>
</dbReference>
<gene>
    <name evidence="10" type="primary">CaMKMT</name>
    <name evidence="10" type="ORF">SNAT2548_LOCUS19104</name>
</gene>